<evidence type="ECO:0000256" key="6">
    <source>
        <dbReference type="ARBA" id="ARBA00023136"/>
    </source>
</evidence>
<dbReference type="PANTHER" id="PTHR30250:SF10">
    <property type="entry name" value="LIPOPOLYSACCHARIDE BIOSYNTHESIS PROTEIN WZXC"/>
    <property type="match status" value="1"/>
</dbReference>
<keyword evidence="4 7" id="KW-0812">Transmembrane</keyword>
<evidence type="ECO:0000256" key="7">
    <source>
        <dbReference type="SAM" id="Phobius"/>
    </source>
</evidence>
<feature type="transmembrane region" description="Helical" evidence="7">
    <location>
        <begin position="360"/>
        <end position="379"/>
    </location>
</feature>
<dbReference type="Pfam" id="PF13440">
    <property type="entry name" value="Polysacc_synt_3"/>
    <property type="match status" value="1"/>
</dbReference>
<dbReference type="GO" id="GO:0005886">
    <property type="term" value="C:plasma membrane"/>
    <property type="evidence" value="ECO:0007669"/>
    <property type="project" value="UniProtKB-SubCell"/>
</dbReference>
<keyword evidence="9" id="KW-1185">Reference proteome</keyword>
<feature type="transmembrane region" description="Helical" evidence="7">
    <location>
        <begin position="326"/>
        <end position="348"/>
    </location>
</feature>
<comment type="caution">
    <text evidence="8">The sequence shown here is derived from an EMBL/GenBank/DDBJ whole genome shotgun (WGS) entry which is preliminary data.</text>
</comment>
<feature type="transmembrane region" description="Helical" evidence="7">
    <location>
        <begin position="385"/>
        <end position="405"/>
    </location>
</feature>
<gene>
    <name evidence="8" type="ORF">FB388_0431</name>
</gene>
<keyword evidence="5 7" id="KW-1133">Transmembrane helix</keyword>
<evidence type="ECO:0000256" key="1">
    <source>
        <dbReference type="ARBA" id="ARBA00004651"/>
    </source>
</evidence>
<comment type="subcellular location">
    <subcellularLocation>
        <location evidence="1">Cell membrane</location>
        <topology evidence="1">Multi-pass membrane protein</topology>
    </subcellularLocation>
</comment>
<dbReference type="AlphaFoldDB" id="A0A543GAH2"/>
<organism evidence="8 9">
    <name type="scientific">Pseudonocardia cypriaca</name>
    <dbReference type="NCBI Taxonomy" id="882449"/>
    <lineage>
        <taxon>Bacteria</taxon>
        <taxon>Bacillati</taxon>
        <taxon>Actinomycetota</taxon>
        <taxon>Actinomycetes</taxon>
        <taxon>Pseudonocardiales</taxon>
        <taxon>Pseudonocardiaceae</taxon>
        <taxon>Pseudonocardia</taxon>
    </lineage>
</organism>
<dbReference type="PANTHER" id="PTHR30250">
    <property type="entry name" value="PST FAMILY PREDICTED COLANIC ACID TRANSPORTER"/>
    <property type="match status" value="1"/>
</dbReference>
<feature type="transmembrane region" description="Helical" evidence="7">
    <location>
        <begin position="150"/>
        <end position="169"/>
    </location>
</feature>
<evidence type="ECO:0000313" key="8">
    <source>
        <dbReference type="EMBL" id="TQM43090.1"/>
    </source>
</evidence>
<proteinExistence type="inferred from homology"/>
<evidence type="ECO:0000256" key="3">
    <source>
        <dbReference type="ARBA" id="ARBA00022475"/>
    </source>
</evidence>
<feature type="transmembrane region" description="Helical" evidence="7">
    <location>
        <begin position="175"/>
        <end position="195"/>
    </location>
</feature>
<evidence type="ECO:0000256" key="4">
    <source>
        <dbReference type="ARBA" id="ARBA00022692"/>
    </source>
</evidence>
<protein>
    <submittedName>
        <fullName evidence="8">PST family polysaccharide transporter</fullName>
    </submittedName>
</protein>
<dbReference type="EMBL" id="VFPH01000001">
    <property type="protein sequence ID" value="TQM43090.1"/>
    <property type="molecule type" value="Genomic_DNA"/>
</dbReference>
<keyword evidence="6 7" id="KW-0472">Membrane</keyword>
<feature type="transmembrane region" description="Helical" evidence="7">
    <location>
        <begin position="417"/>
        <end position="437"/>
    </location>
</feature>
<accession>A0A543GAH2</accession>
<dbReference type="RefSeq" id="WP_170225435.1">
    <property type="nucleotide sequence ID" value="NZ_VFPH01000001.1"/>
</dbReference>
<feature type="transmembrane region" description="Helical" evidence="7">
    <location>
        <begin position="207"/>
        <end position="226"/>
    </location>
</feature>
<feature type="transmembrane region" description="Helical" evidence="7">
    <location>
        <begin position="256"/>
        <end position="276"/>
    </location>
</feature>
<feature type="transmembrane region" description="Helical" evidence="7">
    <location>
        <begin position="296"/>
        <end position="320"/>
    </location>
</feature>
<feature type="transmembrane region" description="Helical" evidence="7">
    <location>
        <begin position="48"/>
        <end position="72"/>
    </location>
</feature>
<dbReference type="Proteomes" id="UP000319818">
    <property type="component" value="Unassembled WGS sequence"/>
</dbReference>
<reference evidence="8 9" key="1">
    <citation type="submission" date="2019-06" db="EMBL/GenBank/DDBJ databases">
        <title>Sequencing the genomes of 1000 actinobacteria strains.</title>
        <authorList>
            <person name="Klenk H.-P."/>
        </authorList>
    </citation>
    <scope>NUCLEOTIDE SEQUENCE [LARGE SCALE GENOMIC DNA]</scope>
    <source>
        <strain evidence="8 9">DSM 45511</strain>
    </source>
</reference>
<keyword evidence="3" id="KW-1003">Cell membrane</keyword>
<name>A0A543GAH2_9PSEU</name>
<evidence type="ECO:0000256" key="2">
    <source>
        <dbReference type="ARBA" id="ARBA00007430"/>
    </source>
</evidence>
<feature type="transmembrane region" description="Helical" evidence="7">
    <location>
        <begin position="84"/>
        <end position="104"/>
    </location>
</feature>
<comment type="similarity">
    <text evidence="2">Belongs to the polysaccharide synthase family.</text>
</comment>
<evidence type="ECO:0000256" key="5">
    <source>
        <dbReference type="ARBA" id="ARBA00022989"/>
    </source>
</evidence>
<feature type="transmembrane region" description="Helical" evidence="7">
    <location>
        <begin position="449"/>
        <end position="474"/>
    </location>
</feature>
<evidence type="ECO:0000313" key="9">
    <source>
        <dbReference type="Proteomes" id="UP000319818"/>
    </source>
</evidence>
<sequence length="496" mass="50526">MTARVPALGSVLRRGAALSVLALGAVQVITFGQTLVLARLLTPAEVGAFAAGTALGLVLMVFAEGALTQALIQRDGDVRDAADTVFWATLGGAVLAALAVVTASPLIADLFGDPVAGTVAAATAGALVLHSLTHVPEALMQRRLDFRRRIVVDPIGAVVFAGVAVAMAAAGWGVWALVVAQYAMVGACVLAGFLLSGWRPGGGRLSLRLWWAMVTYAFPLVLGSLVERGRDAVEIAIVGRALDASAVGNYRYGRRIAVLPATVVVEAGGFVLFPAFARLAGDPERVREAFLRALTWIWFCALPVAAALAVFGEALAVLLLGEPWRGAGVVLTAMAGFGLGQAVNAVTTEVLKGVGRSARINWMTGAGLVSGVGLLILLVPLGLPGVGLAVSGSALVVALAGLALVRSVVGVPGRALVGRMLPPAAAALVAMGSVGYLERTVVHAGTWPVPAGLVLVAGEALLLGAIYLAALHVVAPGLARAVREAARAWGKHAKQS</sequence>
<dbReference type="InterPro" id="IPR050833">
    <property type="entry name" value="Poly_Biosynth_Transport"/>
</dbReference>